<protein>
    <recommendedName>
        <fullName evidence="2">Reverse transcriptase Ty1/copia-type domain-containing protein</fullName>
    </recommendedName>
</protein>
<feature type="compositionally biased region" description="Low complexity" evidence="1">
    <location>
        <begin position="335"/>
        <end position="351"/>
    </location>
</feature>
<reference evidence="4" key="1">
    <citation type="journal article" date="2005" name="Nature">
        <title>The map-based sequence of the rice genome.</title>
        <authorList>
            <consortium name="International rice genome sequencing project (IRGSP)"/>
            <person name="Matsumoto T."/>
            <person name="Wu J."/>
            <person name="Kanamori H."/>
            <person name="Katayose Y."/>
            <person name="Fujisawa M."/>
            <person name="Namiki N."/>
            <person name="Mizuno H."/>
            <person name="Yamamoto K."/>
            <person name="Antonio B.A."/>
            <person name="Baba T."/>
            <person name="Sakata K."/>
            <person name="Nagamura Y."/>
            <person name="Aoki H."/>
            <person name="Arikawa K."/>
            <person name="Arita K."/>
            <person name="Bito T."/>
            <person name="Chiden Y."/>
            <person name="Fujitsuka N."/>
            <person name="Fukunaka R."/>
            <person name="Hamada M."/>
            <person name="Harada C."/>
            <person name="Hayashi A."/>
            <person name="Hijishita S."/>
            <person name="Honda M."/>
            <person name="Hosokawa S."/>
            <person name="Ichikawa Y."/>
            <person name="Idonuma A."/>
            <person name="Iijima M."/>
            <person name="Ikeda M."/>
            <person name="Ikeno M."/>
            <person name="Ito K."/>
            <person name="Ito S."/>
            <person name="Ito T."/>
            <person name="Ito Y."/>
            <person name="Ito Y."/>
            <person name="Iwabuchi A."/>
            <person name="Kamiya K."/>
            <person name="Karasawa W."/>
            <person name="Kurita K."/>
            <person name="Katagiri S."/>
            <person name="Kikuta A."/>
            <person name="Kobayashi H."/>
            <person name="Kobayashi N."/>
            <person name="Machita K."/>
            <person name="Maehara T."/>
            <person name="Masukawa M."/>
            <person name="Mizubayashi T."/>
            <person name="Mukai Y."/>
            <person name="Nagasaki H."/>
            <person name="Nagata Y."/>
            <person name="Naito S."/>
            <person name="Nakashima M."/>
            <person name="Nakama Y."/>
            <person name="Nakamichi Y."/>
            <person name="Nakamura M."/>
            <person name="Meguro A."/>
            <person name="Negishi M."/>
            <person name="Ohta I."/>
            <person name="Ohta T."/>
            <person name="Okamoto M."/>
            <person name="Ono N."/>
            <person name="Saji S."/>
            <person name="Sakaguchi M."/>
            <person name="Sakai K."/>
            <person name="Shibata M."/>
            <person name="Shimokawa T."/>
            <person name="Song J."/>
            <person name="Takazaki Y."/>
            <person name="Terasawa K."/>
            <person name="Tsugane M."/>
            <person name="Tsuji K."/>
            <person name="Ueda S."/>
            <person name="Waki K."/>
            <person name="Yamagata H."/>
            <person name="Yamamoto M."/>
            <person name="Yamamoto S."/>
            <person name="Yamane H."/>
            <person name="Yoshiki S."/>
            <person name="Yoshihara R."/>
            <person name="Yukawa K."/>
            <person name="Zhong H."/>
            <person name="Yano M."/>
            <person name="Yuan Q."/>
            <person name="Ouyang S."/>
            <person name="Liu J."/>
            <person name="Jones K.M."/>
            <person name="Gansberger K."/>
            <person name="Moffat K."/>
            <person name="Hill J."/>
            <person name="Bera J."/>
            <person name="Fadrosh D."/>
            <person name="Jin S."/>
            <person name="Johri S."/>
            <person name="Kim M."/>
            <person name="Overton L."/>
            <person name="Reardon M."/>
            <person name="Tsitrin T."/>
            <person name="Vuong H."/>
            <person name="Weaver B."/>
            <person name="Ciecko A."/>
            <person name="Tallon L."/>
            <person name="Jackson J."/>
            <person name="Pai G."/>
            <person name="Aken S.V."/>
            <person name="Utterback T."/>
            <person name="Reidmuller S."/>
            <person name="Feldblyum T."/>
            <person name="Hsiao J."/>
            <person name="Zismann V."/>
            <person name="Iobst S."/>
            <person name="de Vazeille A.R."/>
            <person name="Buell C.R."/>
            <person name="Ying K."/>
            <person name="Li Y."/>
            <person name="Lu T."/>
            <person name="Huang Y."/>
            <person name="Zhao Q."/>
            <person name="Feng Q."/>
            <person name="Zhang L."/>
            <person name="Zhu J."/>
            <person name="Weng Q."/>
            <person name="Mu J."/>
            <person name="Lu Y."/>
            <person name="Fan D."/>
            <person name="Liu Y."/>
            <person name="Guan J."/>
            <person name="Zhang Y."/>
            <person name="Yu S."/>
            <person name="Liu X."/>
            <person name="Zhang Y."/>
            <person name="Hong G."/>
            <person name="Han B."/>
            <person name="Choisne N."/>
            <person name="Demange N."/>
            <person name="Orjeda G."/>
            <person name="Samain S."/>
            <person name="Cattolico L."/>
            <person name="Pelletier E."/>
            <person name="Couloux A."/>
            <person name="Segurens B."/>
            <person name="Wincker P."/>
            <person name="D'Hont A."/>
            <person name="Scarpelli C."/>
            <person name="Weissenbach J."/>
            <person name="Salanoubat M."/>
            <person name="Quetier F."/>
            <person name="Yu Y."/>
            <person name="Kim H.R."/>
            <person name="Rambo T."/>
            <person name="Currie J."/>
            <person name="Collura K."/>
            <person name="Luo M."/>
            <person name="Yang T."/>
            <person name="Ammiraju J.S.S."/>
            <person name="Engler F."/>
            <person name="Soderlund C."/>
            <person name="Wing R.A."/>
            <person name="Palmer L.E."/>
            <person name="de la Bastide M."/>
            <person name="Spiegel L."/>
            <person name="Nascimento L."/>
            <person name="Zutavern T."/>
            <person name="O'Shaughnessy A."/>
            <person name="Dike S."/>
            <person name="Dedhia N."/>
            <person name="Preston R."/>
            <person name="Balija V."/>
            <person name="McCombie W.R."/>
            <person name="Chow T."/>
            <person name="Chen H."/>
            <person name="Chung M."/>
            <person name="Chen C."/>
            <person name="Shaw J."/>
            <person name="Wu H."/>
            <person name="Hsiao K."/>
            <person name="Chao Y."/>
            <person name="Chu M."/>
            <person name="Cheng C."/>
            <person name="Hour A."/>
            <person name="Lee P."/>
            <person name="Lin S."/>
            <person name="Lin Y."/>
            <person name="Liou J."/>
            <person name="Liu S."/>
            <person name="Hsing Y."/>
            <person name="Raghuvanshi S."/>
            <person name="Mohanty A."/>
            <person name="Bharti A.K."/>
            <person name="Gaur A."/>
            <person name="Gupta V."/>
            <person name="Kumar D."/>
            <person name="Ravi V."/>
            <person name="Vij S."/>
            <person name="Kapur A."/>
            <person name="Khurana P."/>
            <person name="Khurana P."/>
            <person name="Khurana J.P."/>
            <person name="Tyagi A.K."/>
            <person name="Gaikwad K."/>
            <person name="Singh A."/>
            <person name="Dalal V."/>
            <person name="Srivastava S."/>
            <person name="Dixit A."/>
            <person name="Pal A.K."/>
            <person name="Ghazi I.A."/>
            <person name="Yadav M."/>
            <person name="Pandit A."/>
            <person name="Bhargava A."/>
            <person name="Sureshbabu K."/>
            <person name="Batra K."/>
            <person name="Sharma T.R."/>
            <person name="Mohapatra T."/>
            <person name="Singh N.K."/>
            <person name="Messing J."/>
            <person name="Nelson A.B."/>
            <person name="Fuks G."/>
            <person name="Kavchok S."/>
            <person name="Keizer G."/>
            <person name="Linton E."/>
            <person name="Llaca V."/>
            <person name="Song R."/>
            <person name="Tanyolac B."/>
            <person name="Young S."/>
            <person name="Ho-Il K."/>
            <person name="Hahn J.H."/>
            <person name="Sangsakoo G."/>
            <person name="Vanavichit A."/>
            <person name="de Mattos Luiz.A.T."/>
            <person name="Zimmer P.D."/>
            <person name="Malone G."/>
            <person name="Dellagostin O."/>
            <person name="de Oliveira A.C."/>
            <person name="Bevan M."/>
            <person name="Bancroft I."/>
            <person name="Minx P."/>
            <person name="Cordum H."/>
            <person name="Wilson R."/>
            <person name="Cheng Z."/>
            <person name="Jin W."/>
            <person name="Jiang J."/>
            <person name="Leong S.A."/>
            <person name="Iwama H."/>
            <person name="Gojobori T."/>
            <person name="Itoh T."/>
            <person name="Niimura Y."/>
            <person name="Fujii Y."/>
            <person name="Habara T."/>
            <person name="Sakai H."/>
            <person name="Sato Y."/>
            <person name="Wilson G."/>
            <person name="Kumar K."/>
            <person name="McCouch S."/>
            <person name="Juretic N."/>
            <person name="Hoen D."/>
            <person name="Wright S."/>
            <person name="Bruskiewich R."/>
            <person name="Bureau T."/>
            <person name="Miyao A."/>
            <person name="Hirochika H."/>
            <person name="Nishikawa T."/>
            <person name="Kadowaki K."/>
            <person name="Sugiura M."/>
            <person name="Burr B."/>
            <person name="Sasaki T."/>
        </authorList>
    </citation>
    <scope>NUCLEOTIDE SEQUENCE [LARGE SCALE GENOMIC DNA]</scope>
    <source>
        <strain evidence="4">cv. Nipponbare</strain>
    </source>
</reference>
<feature type="compositionally biased region" description="Low complexity" evidence="1">
    <location>
        <begin position="219"/>
        <end position="229"/>
    </location>
</feature>
<evidence type="ECO:0000256" key="1">
    <source>
        <dbReference type="SAM" id="MobiDB-lite"/>
    </source>
</evidence>
<evidence type="ECO:0000259" key="2">
    <source>
        <dbReference type="Pfam" id="PF07727"/>
    </source>
</evidence>
<organism evidence="3 4">
    <name type="scientific">Oryza sativa subsp. japonica</name>
    <name type="common">Rice</name>
    <dbReference type="NCBI Taxonomy" id="39947"/>
    <lineage>
        <taxon>Eukaryota</taxon>
        <taxon>Viridiplantae</taxon>
        <taxon>Streptophyta</taxon>
        <taxon>Embryophyta</taxon>
        <taxon>Tracheophyta</taxon>
        <taxon>Spermatophyta</taxon>
        <taxon>Magnoliopsida</taxon>
        <taxon>Liliopsida</taxon>
        <taxon>Poales</taxon>
        <taxon>Poaceae</taxon>
        <taxon>BOP clade</taxon>
        <taxon>Oryzoideae</taxon>
        <taxon>Oryzeae</taxon>
        <taxon>Oryzinae</taxon>
        <taxon>Oryza</taxon>
        <taxon>Oryza sativa</taxon>
    </lineage>
</organism>
<dbReference type="Pfam" id="PF07727">
    <property type="entry name" value="RVT_2"/>
    <property type="match status" value="1"/>
</dbReference>
<feature type="compositionally biased region" description="Basic residues" evidence="1">
    <location>
        <begin position="72"/>
        <end position="85"/>
    </location>
</feature>
<feature type="region of interest" description="Disordered" evidence="1">
    <location>
        <begin position="323"/>
        <end position="352"/>
    </location>
</feature>
<sequence length="586" mass="64731">MVTGGGHGHIGAAAERGVGKGETRRRSTAHPRSTATTKRQPERRKAAARLGSTGTAALRRSTSETEGWTRSARMRRSRRRRRRGGRWSGATTAADGSSAATAERERWRELDSGEEEGRIKSTGTLTNLKARFWTCTEVKQIFQARTNLPSTRVESEVNEANIVPGSADKLSPEQKKEFELMMKNAQEQFMKSFVATRQGKVVQKYKVKVVVAVEVGTSSSQGSKSAADGSGDKGDGLQDSVVEDLYEDGAEVQEEPARCTNFQDQVDYAVQHALINHSGVLVNTLTNMIKSVIDGTIAEHQTTGPVYLPGSVFPNYRNLVTGNQQSTSNVPPVQPTAAASTPAPAAPTSAQRQAINPRLLSREQPQHAGQNTNRLSQEQIASMFLPTQPTTGPVLSTPIQQMPPRQQVVQPIQQQTVQQIPTGLRTPKNRQRQQIVAQVIPEHLLHNVQPDQSVAAQVIPEHLVQNIQPNFQNYQWDLCGPISELVYVEQPPGFEDPKLPNHVYKLHKALYGLKQAPRACSIMTKRFEMSMMGELTFFLGLQVKQCHAQIFPNRIPSRMCIKIPVQDRPGYTNDNVDIQIHVLQTS</sequence>
<feature type="compositionally biased region" description="Basic and acidic residues" evidence="1">
    <location>
        <begin position="102"/>
        <end position="115"/>
    </location>
</feature>
<evidence type="ECO:0000313" key="4">
    <source>
        <dbReference type="Proteomes" id="UP000000763"/>
    </source>
</evidence>
<proteinExistence type="predicted"/>
<feature type="region of interest" description="Disordered" evidence="1">
    <location>
        <begin position="1"/>
        <end position="115"/>
    </location>
</feature>
<feature type="compositionally biased region" description="Low complexity" evidence="1">
    <location>
        <begin position="88"/>
        <end position="101"/>
    </location>
</feature>
<reference evidence="4" key="2">
    <citation type="journal article" date="2008" name="Nucleic Acids Res.">
        <title>The rice annotation project database (RAP-DB): 2008 update.</title>
        <authorList>
            <consortium name="The rice annotation project (RAP)"/>
        </authorList>
    </citation>
    <scope>GENOME REANNOTATION</scope>
    <source>
        <strain evidence="4">cv. Nipponbare</strain>
    </source>
</reference>
<feature type="domain" description="Reverse transcriptase Ty1/copia-type" evidence="2">
    <location>
        <begin position="479"/>
        <end position="519"/>
    </location>
</feature>
<gene>
    <name evidence="3" type="primary">OSJNBa0035N15.22</name>
</gene>
<feature type="region of interest" description="Disordered" evidence="1">
    <location>
        <begin position="219"/>
        <end position="238"/>
    </location>
</feature>
<accession>Q10IV7</accession>
<evidence type="ECO:0000313" key="3">
    <source>
        <dbReference type="EMBL" id="AAT85794.1"/>
    </source>
</evidence>
<name>Q10IV7_ORYSJ</name>
<dbReference type="AlphaFoldDB" id="Q10IV7"/>
<dbReference type="EMBL" id="AC105743">
    <property type="protein sequence ID" value="AAT85794.1"/>
    <property type="molecule type" value="Genomic_DNA"/>
</dbReference>
<dbReference type="InterPro" id="IPR013103">
    <property type="entry name" value="RVT_2"/>
</dbReference>
<dbReference type="Proteomes" id="UP000000763">
    <property type="component" value="Chromosome 3"/>
</dbReference>